<protein>
    <submittedName>
        <fullName evidence="7">RRM domain-containing protein</fullName>
    </submittedName>
</protein>
<feature type="compositionally biased region" description="Low complexity" evidence="4">
    <location>
        <begin position="28"/>
        <end position="62"/>
    </location>
</feature>
<keyword evidence="1" id="KW-0677">Repeat</keyword>
<dbReference type="SUPFAM" id="SSF54928">
    <property type="entry name" value="RNA-binding domain, RBD"/>
    <property type="match status" value="2"/>
</dbReference>
<evidence type="ECO:0000313" key="7">
    <source>
        <dbReference type="WBParaSite" id="jg20147"/>
    </source>
</evidence>
<feature type="region of interest" description="Disordered" evidence="4">
    <location>
        <begin position="154"/>
        <end position="185"/>
    </location>
</feature>
<dbReference type="SMART" id="SM00360">
    <property type="entry name" value="RRM"/>
    <property type="match status" value="3"/>
</dbReference>
<accession>A0A915DJP0</accession>
<feature type="domain" description="RRM" evidence="5">
    <location>
        <begin position="374"/>
        <end position="456"/>
    </location>
</feature>
<dbReference type="Proteomes" id="UP000887574">
    <property type="component" value="Unplaced"/>
</dbReference>
<organism evidence="6 7">
    <name type="scientific">Ditylenchus dipsaci</name>
    <dbReference type="NCBI Taxonomy" id="166011"/>
    <lineage>
        <taxon>Eukaryota</taxon>
        <taxon>Metazoa</taxon>
        <taxon>Ecdysozoa</taxon>
        <taxon>Nematoda</taxon>
        <taxon>Chromadorea</taxon>
        <taxon>Rhabditida</taxon>
        <taxon>Tylenchina</taxon>
        <taxon>Tylenchomorpha</taxon>
        <taxon>Sphaerularioidea</taxon>
        <taxon>Anguinidae</taxon>
        <taxon>Anguininae</taxon>
        <taxon>Ditylenchus</taxon>
    </lineage>
</organism>
<proteinExistence type="predicted"/>
<evidence type="ECO:0000259" key="5">
    <source>
        <dbReference type="PROSITE" id="PS50102"/>
    </source>
</evidence>
<feature type="region of interest" description="Disordered" evidence="4">
    <location>
        <begin position="24"/>
        <end position="66"/>
    </location>
</feature>
<reference evidence="7" key="1">
    <citation type="submission" date="2022-11" db="UniProtKB">
        <authorList>
            <consortium name="WormBaseParasite"/>
        </authorList>
    </citation>
    <scope>IDENTIFICATION</scope>
</reference>
<dbReference type="AlphaFoldDB" id="A0A915DJP0"/>
<evidence type="ECO:0000256" key="4">
    <source>
        <dbReference type="SAM" id="MobiDB-lite"/>
    </source>
</evidence>
<dbReference type="InterPro" id="IPR050666">
    <property type="entry name" value="ESRP"/>
</dbReference>
<evidence type="ECO:0000256" key="1">
    <source>
        <dbReference type="ARBA" id="ARBA00022737"/>
    </source>
</evidence>
<evidence type="ECO:0000313" key="6">
    <source>
        <dbReference type="Proteomes" id="UP000887574"/>
    </source>
</evidence>
<sequence>MDENSHFIPNGVIFVAMAIGNSNTNGRSSSPAASTSSSSGMDSAIGASIGASPATSSTSSSTPPLPLNLQSGSGECCSSLRLAYCVVDGRSPANVNYVEIGHREVLHQLHNLAQRINQSIHQGQRQDTTIQPSALLVASNEDVRQSIYPFVANSNSSNSVHGSDTEPHTTKQTDNTSTQEEDMVDRGTTEMPSLFHRFLAVDDVAAIVLSKQFVNESPETSVPQKCSLEQRIQALVQLVQTEGVNLLSSRRLETVNQEYISTVCCDQFVDSSLVVRARGLPWQASEKDIALFFLGLNIAPGGIALCLSAEGRRNGEALVRFETPRHRDLALQRHRKFLHSRYIEVYRGTGEDFMKVAVGSDSEAVKFASKDAAMIVRMRGLPFQTTEQQIRDFFAEPNEDTGIVEQGGILFVNRQDGRPSGDAFVLFTNEAAGRRALAKHKNRIGTRYIELFRTTQAEVQQLFNRTLKSPPTFQPTLTAPKRDCIRLRGLPYEAQVQQVVDFLGGHSRNIVFQGVHMIYNNQGHPSGEAFIQLDSENSAVSAAQSMHNKYMELGKRRVQSRGYEFIAVHTSDVSRLAFSNHSELFSKCQYDSSWTHAQHHPNSNEWGASHSFPTSQPILLVQPIDPSPTCASTCPPPTSNASALNLAAAAAAMAGNGNFCFPAGFSNPPPLLGNGCEQQFYSTPQFPQIPFYPDAAAAASLMQQHAQQQINGINAGDAATAGFIFQQNMLGRFAHYVPPLHPAAPQATPHAMDLSIQSTTQQQAAQQFALIHT</sequence>
<evidence type="ECO:0000256" key="2">
    <source>
        <dbReference type="ARBA" id="ARBA00022884"/>
    </source>
</evidence>
<evidence type="ECO:0000256" key="3">
    <source>
        <dbReference type="PROSITE-ProRule" id="PRU00176"/>
    </source>
</evidence>
<keyword evidence="6" id="KW-1185">Reference proteome</keyword>
<dbReference type="InterPro" id="IPR012677">
    <property type="entry name" value="Nucleotide-bd_a/b_plait_sf"/>
</dbReference>
<dbReference type="InterPro" id="IPR000504">
    <property type="entry name" value="RRM_dom"/>
</dbReference>
<dbReference type="WBParaSite" id="jg20147">
    <property type="protein sequence ID" value="jg20147"/>
    <property type="gene ID" value="jg20147"/>
</dbReference>
<name>A0A915DJP0_9BILA</name>
<keyword evidence="2 3" id="KW-0694">RNA-binding</keyword>
<dbReference type="InterPro" id="IPR035979">
    <property type="entry name" value="RBD_domain_sf"/>
</dbReference>
<dbReference type="PANTHER" id="PTHR13976">
    <property type="entry name" value="HETEROGENEOUS NUCLEAR RIBONUCLEOPROTEIN-RELATED"/>
    <property type="match status" value="1"/>
</dbReference>
<dbReference type="Gene3D" id="3.30.70.330">
    <property type="match status" value="3"/>
</dbReference>
<dbReference type="GO" id="GO:0003723">
    <property type="term" value="F:RNA binding"/>
    <property type="evidence" value="ECO:0007669"/>
    <property type="project" value="UniProtKB-UniRule"/>
</dbReference>
<dbReference type="PROSITE" id="PS50102">
    <property type="entry name" value="RRM"/>
    <property type="match status" value="1"/>
</dbReference>